<name>A0A8S9YET4_9TREM</name>
<sequence>MVSLFHCQYCPASQNHWVTVNKPKQHVFNTQQAFVSHLKEYHLIVKATQDGKVYICCYGPLGSCGSVETSNKQLLAASSSFSNQRDYEQHLVSAHLLRNMSQDSSFVSAQQSAPIELIEPRRESTKSHTSDIDLFSVLVHPTVVY</sequence>
<dbReference type="EMBL" id="JTDE01020890">
    <property type="protein sequence ID" value="KAF7233673.1"/>
    <property type="molecule type" value="Genomic_DNA"/>
</dbReference>
<proteinExistence type="predicted"/>
<reference evidence="1" key="1">
    <citation type="submission" date="2019-07" db="EMBL/GenBank/DDBJ databases">
        <title>Annotation for the trematode Paragonimus miyazaki's.</title>
        <authorList>
            <person name="Choi Y.-J."/>
        </authorList>
    </citation>
    <scope>NUCLEOTIDE SEQUENCE</scope>
    <source>
        <strain evidence="1">Japan</strain>
    </source>
</reference>
<evidence type="ECO:0000313" key="1">
    <source>
        <dbReference type="EMBL" id="KAF7233673.1"/>
    </source>
</evidence>
<comment type="caution">
    <text evidence="1">The sequence shown here is derived from an EMBL/GenBank/DDBJ whole genome shotgun (WGS) entry which is preliminary data.</text>
</comment>
<keyword evidence="2" id="KW-1185">Reference proteome</keyword>
<dbReference type="OrthoDB" id="10259024at2759"/>
<gene>
    <name evidence="1" type="ORF">EG68_12501</name>
</gene>
<accession>A0A8S9YET4</accession>
<organism evidence="1 2">
    <name type="scientific">Paragonimus skrjabini miyazakii</name>
    <dbReference type="NCBI Taxonomy" id="59628"/>
    <lineage>
        <taxon>Eukaryota</taxon>
        <taxon>Metazoa</taxon>
        <taxon>Spiralia</taxon>
        <taxon>Lophotrochozoa</taxon>
        <taxon>Platyhelminthes</taxon>
        <taxon>Trematoda</taxon>
        <taxon>Digenea</taxon>
        <taxon>Plagiorchiida</taxon>
        <taxon>Troglotremata</taxon>
        <taxon>Troglotrematidae</taxon>
        <taxon>Paragonimus</taxon>
    </lineage>
</organism>
<protein>
    <submittedName>
        <fullName evidence="1">Uncharacterized protein</fullName>
    </submittedName>
</protein>
<evidence type="ECO:0000313" key="2">
    <source>
        <dbReference type="Proteomes" id="UP000822476"/>
    </source>
</evidence>
<dbReference type="AlphaFoldDB" id="A0A8S9YET4"/>
<dbReference type="Proteomes" id="UP000822476">
    <property type="component" value="Unassembled WGS sequence"/>
</dbReference>